<sequence>MIYQIPKARSHAFSGLVLPCKYVKNKNYACLKNELFFFDNEDVFVFLFHQVLLAGKLFKVLRICL</sequence>
<dbReference type="EMBL" id="PYGC01000001">
    <property type="protein sequence ID" value="PSK85349.1"/>
    <property type="molecule type" value="Genomic_DNA"/>
</dbReference>
<evidence type="ECO:0000313" key="2">
    <source>
        <dbReference type="Proteomes" id="UP000240621"/>
    </source>
</evidence>
<evidence type="ECO:0000313" key="1">
    <source>
        <dbReference type="EMBL" id="PSK85349.1"/>
    </source>
</evidence>
<protein>
    <submittedName>
        <fullName evidence="1">Uncharacterized protein</fullName>
    </submittedName>
</protein>
<organism evidence="1 2">
    <name type="scientific">Prolixibacter denitrificans</name>
    <dbReference type="NCBI Taxonomy" id="1541063"/>
    <lineage>
        <taxon>Bacteria</taxon>
        <taxon>Pseudomonadati</taxon>
        <taxon>Bacteroidota</taxon>
        <taxon>Bacteroidia</taxon>
        <taxon>Marinilabiliales</taxon>
        <taxon>Prolixibacteraceae</taxon>
        <taxon>Prolixibacter</taxon>
    </lineage>
</organism>
<proteinExistence type="predicted"/>
<accession>A0A2P8CK53</accession>
<gene>
    <name evidence="1" type="ORF">CLV93_101304</name>
</gene>
<dbReference type="Proteomes" id="UP000240621">
    <property type="component" value="Unassembled WGS sequence"/>
</dbReference>
<dbReference type="AlphaFoldDB" id="A0A2P8CK53"/>
<name>A0A2P8CK53_9BACT</name>
<reference evidence="1 2" key="1">
    <citation type="submission" date="2018-03" db="EMBL/GenBank/DDBJ databases">
        <title>Genomic Encyclopedia of Archaeal and Bacterial Type Strains, Phase II (KMG-II): from individual species to whole genera.</title>
        <authorList>
            <person name="Goeker M."/>
        </authorList>
    </citation>
    <scope>NUCLEOTIDE SEQUENCE [LARGE SCALE GENOMIC DNA]</scope>
    <source>
        <strain evidence="1 2">DSM 27267</strain>
    </source>
</reference>
<comment type="caution">
    <text evidence="1">The sequence shown here is derived from an EMBL/GenBank/DDBJ whole genome shotgun (WGS) entry which is preliminary data.</text>
</comment>